<organism evidence="3 4">
    <name type="scientific">Coniochaeta hoffmannii</name>
    <dbReference type="NCBI Taxonomy" id="91930"/>
    <lineage>
        <taxon>Eukaryota</taxon>
        <taxon>Fungi</taxon>
        <taxon>Dikarya</taxon>
        <taxon>Ascomycota</taxon>
        <taxon>Pezizomycotina</taxon>
        <taxon>Sordariomycetes</taxon>
        <taxon>Sordariomycetidae</taxon>
        <taxon>Coniochaetales</taxon>
        <taxon>Coniochaetaceae</taxon>
        <taxon>Coniochaeta</taxon>
    </lineage>
</organism>
<name>A0AA38S0B3_9PEZI</name>
<dbReference type="GO" id="GO:0016787">
    <property type="term" value="F:hydrolase activity"/>
    <property type="evidence" value="ECO:0007669"/>
    <property type="project" value="UniProtKB-KW"/>
</dbReference>
<accession>A0AA38S0B3</accession>
<evidence type="ECO:0000256" key="1">
    <source>
        <dbReference type="ARBA" id="ARBA00022801"/>
    </source>
</evidence>
<sequence>MVDSAPDPVTRDKIPVEPLHKKIAYAAAAAALQGLLVAPAALIRNTKAYFSPPPTAPDLIKTYPVRPRLPVRIFFPKPSHSPQETPLLPTLFTIHGGGFVLGSPSDNDAWNQALAREQSALVVALNYAKAPLNPYPGPGRDVEALLLACLADTSLPIDPNRVAIGGWSAGGNLALAVARGREVRGRVGAVVAVYPVCDFSIPPSGKVGGRRRWKPELGGFRGRGTDYLAGLAPVFDWCYCPAGGDARDPGLSVGFVEAGELPRKVFVVGCELDMLAHEGWRLVSRLAGREVRGDVMGRRETAGKGELVLDDERFSWEVRREDGRWYRWLLVPDTVHGFDQDLGALTGDRETLEDARIKTEKTRRIIGEWLRQGVFGK</sequence>
<comment type="caution">
    <text evidence="3">The sequence shown here is derived from an EMBL/GenBank/DDBJ whole genome shotgun (WGS) entry which is preliminary data.</text>
</comment>
<evidence type="ECO:0000313" key="4">
    <source>
        <dbReference type="Proteomes" id="UP001174691"/>
    </source>
</evidence>
<proteinExistence type="predicted"/>
<dbReference type="Gene3D" id="3.40.50.1820">
    <property type="entry name" value="alpha/beta hydrolase"/>
    <property type="match status" value="1"/>
</dbReference>
<dbReference type="Proteomes" id="UP001174691">
    <property type="component" value="Unassembled WGS sequence"/>
</dbReference>
<dbReference type="PANTHER" id="PTHR48081:SF8">
    <property type="entry name" value="ALPHA_BETA HYDROLASE FOLD-3 DOMAIN-CONTAINING PROTEIN-RELATED"/>
    <property type="match status" value="1"/>
</dbReference>
<evidence type="ECO:0000259" key="2">
    <source>
        <dbReference type="Pfam" id="PF07859"/>
    </source>
</evidence>
<dbReference type="SUPFAM" id="SSF53474">
    <property type="entry name" value="alpha/beta-Hydrolases"/>
    <property type="match status" value="1"/>
</dbReference>
<gene>
    <name evidence="3" type="ORF">NKR19_g4765</name>
</gene>
<dbReference type="PANTHER" id="PTHR48081">
    <property type="entry name" value="AB HYDROLASE SUPERFAMILY PROTEIN C4A8.06C"/>
    <property type="match status" value="1"/>
</dbReference>
<dbReference type="InterPro" id="IPR029058">
    <property type="entry name" value="AB_hydrolase_fold"/>
</dbReference>
<dbReference type="EMBL" id="JANBVN010000061">
    <property type="protein sequence ID" value="KAJ9151613.1"/>
    <property type="molecule type" value="Genomic_DNA"/>
</dbReference>
<keyword evidence="4" id="KW-1185">Reference proteome</keyword>
<dbReference type="AlphaFoldDB" id="A0AA38S0B3"/>
<keyword evidence="1" id="KW-0378">Hydrolase</keyword>
<evidence type="ECO:0000313" key="3">
    <source>
        <dbReference type="EMBL" id="KAJ9151613.1"/>
    </source>
</evidence>
<reference evidence="3" key="1">
    <citation type="submission" date="2022-07" db="EMBL/GenBank/DDBJ databases">
        <title>Fungi with potential for degradation of polypropylene.</title>
        <authorList>
            <person name="Gostincar C."/>
        </authorList>
    </citation>
    <scope>NUCLEOTIDE SEQUENCE</scope>
    <source>
        <strain evidence="3">EXF-13287</strain>
    </source>
</reference>
<protein>
    <submittedName>
        <fullName evidence="3">Alpha/beta-hydrolase</fullName>
    </submittedName>
</protein>
<feature type="domain" description="Alpha/beta hydrolase fold-3" evidence="2">
    <location>
        <begin position="92"/>
        <end position="292"/>
    </location>
</feature>
<dbReference type="InterPro" id="IPR013094">
    <property type="entry name" value="AB_hydrolase_3"/>
</dbReference>
<dbReference type="InterPro" id="IPR050300">
    <property type="entry name" value="GDXG_lipolytic_enzyme"/>
</dbReference>
<dbReference type="Pfam" id="PF07859">
    <property type="entry name" value="Abhydrolase_3"/>
    <property type="match status" value="1"/>
</dbReference>